<reference evidence="2" key="2">
    <citation type="submission" date="2023-04" db="EMBL/GenBank/DDBJ databases">
        <authorList>
            <person name="Bruccoleri R.E."/>
            <person name="Oakeley E.J."/>
            <person name="Faust A.-M."/>
            <person name="Dessus-Babus S."/>
            <person name="Altorfer M."/>
            <person name="Burckhardt D."/>
            <person name="Oertli M."/>
            <person name="Naumann U."/>
            <person name="Petersen F."/>
            <person name="Wong J."/>
        </authorList>
    </citation>
    <scope>NUCLEOTIDE SEQUENCE</scope>
    <source>
        <strain evidence="2">GSM-AAB239-AS_SAM_17_03QT</strain>
        <tissue evidence="2">Leaf</tissue>
    </source>
</reference>
<name>A0AAX6GNK1_IRIPA</name>
<dbReference type="Proteomes" id="UP001140949">
    <property type="component" value="Unassembled WGS sequence"/>
</dbReference>
<dbReference type="EMBL" id="JANAVB010017599">
    <property type="protein sequence ID" value="KAJ6830290.1"/>
    <property type="molecule type" value="Genomic_DNA"/>
</dbReference>
<protein>
    <submittedName>
        <fullName evidence="2">Uncharacterized protein</fullName>
    </submittedName>
</protein>
<organism evidence="2 3">
    <name type="scientific">Iris pallida</name>
    <name type="common">Sweet iris</name>
    <dbReference type="NCBI Taxonomy" id="29817"/>
    <lineage>
        <taxon>Eukaryota</taxon>
        <taxon>Viridiplantae</taxon>
        <taxon>Streptophyta</taxon>
        <taxon>Embryophyta</taxon>
        <taxon>Tracheophyta</taxon>
        <taxon>Spermatophyta</taxon>
        <taxon>Magnoliopsida</taxon>
        <taxon>Liliopsida</taxon>
        <taxon>Asparagales</taxon>
        <taxon>Iridaceae</taxon>
        <taxon>Iridoideae</taxon>
        <taxon>Irideae</taxon>
        <taxon>Iris</taxon>
    </lineage>
</organism>
<dbReference type="AlphaFoldDB" id="A0AAX6GNK1"/>
<evidence type="ECO:0000313" key="3">
    <source>
        <dbReference type="Proteomes" id="UP001140949"/>
    </source>
</evidence>
<evidence type="ECO:0000256" key="1">
    <source>
        <dbReference type="SAM" id="MobiDB-lite"/>
    </source>
</evidence>
<reference evidence="2" key="1">
    <citation type="journal article" date="2023" name="GigaByte">
        <title>Genome assembly of the bearded iris, Iris pallida Lam.</title>
        <authorList>
            <person name="Bruccoleri R.E."/>
            <person name="Oakeley E.J."/>
            <person name="Faust A.M.E."/>
            <person name="Altorfer M."/>
            <person name="Dessus-Babus S."/>
            <person name="Burckhardt D."/>
            <person name="Oertli M."/>
            <person name="Naumann U."/>
            <person name="Petersen F."/>
            <person name="Wong J."/>
        </authorList>
    </citation>
    <scope>NUCLEOTIDE SEQUENCE</scope>
    <source>
        <strain evidence="2">GSM-AAB239-AS_SAM_17_03QT</strain>
    </source>
</reference>
<keyword evidence="3" id="KW-1185">Reference proteome</keyword>
<gene>
    <name evidence="2" type="ORF">M6B38_353590</name>
</gene>
<accession>A0AAX6GNK1</accession>
<feature type="region of interest" description="Disordered" evidence="1">
    <location>
        <begin position="64"/>
        <end position="87"/>
    </location>
</feature>
<proteinExistence type="predicted"/>
<sequence>MCLAGHIIPKPNHQLPTAAATMGRSRHPWLQRPRSPCLPVFLTLPLTLTQRLHLLAQPISQTIHLQAPDPPPPPSLLLPTSTSSPPY</sequence>
<feature type="compositionally biased region" description="Low complexity" evidence="1">
    <location>
        <begin position="77"/>
        <end position="87"/>
    </location>
</feature>
<evidence type="ECO:0000313" key="2">
    <source>
        <dbReference type="EMBL" id="KAJ6830290.1"/>
    </source>
</evidence>
<comment type="caution">
    <text evidence="2">The sequence shown here is derived from an EMBL/GenBank/DDBJ whole genome shotgun (WGS) entry which is preliminary data.</text>
</comment>